<dbReference type="InterPro" id="IPR006221">
    <property type="entry name" value="TrpG/PapA_dom"/>
</dbReference>
<name>A0A2W2AAG3_9BACT</name>
<dbReference type="GO" id="GO:0000162">
    <property type="term" value="P:L-tryptophan biosynthetic process"/>
    <property type="evidence" value="ECO:0007669"/>
    <property type="project" value="TreeGrafter"/>
</dbReference>
<protein>
    <submittedName>
        <fullName evidence="3">Aminodeoxychorismate/anthranilate synthase component II</fullName>
        <ecNumber evidence="3">2.6.1.85</ecNumber>
    </submittedName>
</protein>
<dbReference type="AlphaFoldDB" id="A0A2W2AAG3"/>
<dbReference type="FunFam" id="3.40.50.880:FF:000003">
    <property type="entry name" value="Anthranilate synthase component II"/>
    <property type="match status" value="1"/>
</dbReference>
<dbReference type="NCBIfam" id="TIGR00566">
    <property type="entry name" value="trpG_papA"/>
    <property type="match status" value="1"/>
</dbReference>
<dbReference type="CDD" id="cd01743">
    <property type="entry name" value="GATase1_Anthranilate_Synthase"/>
    <property type="match status" value="1"/>
</dbReference>
<dbReference type="Gene3D" id="3.40.50.880">
    <property type="match status" value="1"/>
</dbReference>
<keyword evidence="3" id="KW-0032">Aminotransferase</keyword>
<dbReference type="InterPro" id="IPR017926">
    <property type="entry name" value="GATASE"/>
</dbReference>
<accession>A0A2W2AAG3</accession>
<dbReference type="PROSITE" id="PS51273">
    <property type="entry name" value="GATASE_TYPE_1"/>
    <property type="match status" value="1"/>
</dbReference>
<evidence type="ECO:0000313" key="4">
    <source>
        <dbReference type="Proteomes" id="UP000248745"/>
    </source>
</evidence>
<dbReference type="InterPro" id="IPR029062">
    <property type="entry name" value="Class_I_gatase-like"/>
</dbReference>
<evidence type="ECO:0000256" key="1">
    <source>
        <dbReference type="ARBA" id="ARBA00022962"/>
    </source>
</evidence>
<dbReference type="GO" id="GO:0004049">
    <property type="term" value="F:anthranilate synthase activity"/>
    <property type="evidence" value="ECO:0007669"/>
    <property type="project" value="TreeGrafter"/>
</dbReference>
<feature type="domain" description="Glutamine amidotransferase" evidence="2">
    <location>
        <begin position="3"/>
        <end position="183"/>
    </location>
</feature>
<dbReference type="PANTHER" id="PTHR43418:SF4">
    <property type="entry name" value="MULTIFUNCTIONAL TRYPTOPHAN BIOSYNTHESIS PROTEIN"/>
    <property type="match status" value="1"/>
</dbReference>
<dbReference type="InterPro" id="IPR050472">
    <property type="entry name" value="Anth_synth/Amidotransfase"/>
</dbReference>
<dbReference type="Proteomes" id="UP000248745">
    <property type="component" value="Unassembled WGS sequence"/>
</dbReference>
<gene>
    <name evidence="3" type="ORF">DN068_13605</name>
</gene>
<reference evidence="3 4" key="1">
    <citation type="submission" date="2018-06" db="EMBL/GenBank/DDBJ databases">
        <title>Mucibacter soli gen. nov., sp. nov., a new member of the family Chitinophagaceae producing mucin.</title>
        <authorList>
            <person name="Kim M.-K."/>
            <person name="Park S."/>
            <person name="Kim T.-S."/>
            <person name="Joung Y."/>
            <person name="Han J.-H."/>
            <person name="Kim S.B."/>
        </authorList>
    </citation>
    <scope>NUCLEOTIDE SEQUENCE [LARGE SCALE GENOMIC DNA]</scope>
    <source>
        <strain evidence="3 4">R1-15</strain>
    </source>
</reference>
<sequence>MWVLIDNYDSFTYILLHYLLQTGNECVVYRNDEISLEQLIELNPSRIIISPGPETPLQAGISLDVIRHFHDKIPILGVCLGHQAIGMFFGATLKHAPVPMHGKISTAHHSGHPLFNGIENSFDVMRYHSLVIEDLENTGLKSIAHTGDGCIMAIVHEKYPCVGIQFHPESVGTGAGLQMLKNWSSIADG</sequence>
<dbReference type="EC" id="2.6.1.85" evidence="3"/>
<proteinExistence type="predicted"/>
<dbReference type="PRINTS" id="PR00097">
    <property type="entry name" value="ANTSNTHASEII"/>
</dbReference>
<keyword evidence="1" id="KW-0315">Glutamine amidotransferase</keyword>
<keyword evidence="3" id="KW-0808">Transferase</keyword>
<dbReference type="PRINTS" id="PR00096">
    <property type="entry name" value="GATASE"/>
</dbReference>
<dbReference type="OrthoDB" id="9786812at2"/>
<dbReference type="GO" id="GO:0046820">
    <property type="term" value="F:4-amino-4-deoxychorismate synthase activity"/>
    <property type="evidence" value="ECO:0007669"/>
    <property type="project" value="UniProtKB-EC"/>
</dbReference>
<dbReference type="RefSeq" id="WP_110999480.1">
    <property type="nucleotide sequence ID" value="NZ_QKTW01000018.1"/>
</dbReference>
<dbReference type="GO" id="GO:0005829">
    <property type="term" value="C:cytosol"/>
    <property type="evidence" value="ECO:0007669"/>
    <property type="project" value="TreeGrafter"/>
</dbReference>
<dbReference type="Pfam" id="PF00117">
    <property type="entry name" value="GATase"/>
    <property type="match status" value="1"/>
</dbReference>
<comment type="caution">
    <text evidence="3">The sequence shown here is derived from an EMBL/GenBank/DDBJ whole genome shotgun (WGS) entry which is preliminary data.</text>
</comment>
<dbReference type="PANTHER" id="PTHR43418">
    <property type="entry name" value="MULTIFUNCTIONAL TRYPTOPHAN BIOSYNTHESIS PROTEIN-RELATED"/>
    <property type="match status" value="1"/>
</dbReference>
<dbReference type="PRINTS" id="PR00099">
    <property type="entry name" value="CPSGATASE"/>
</dbReference>
<evidence type="ECO:0000313" key="3">
    <source>
        <dbReference type="EMBL" id="PZF72385.1"/>
    </source>
</evidence>
<organism evidence="3 4">
    <name type="scientific">Taibaiella soli</name>
    <dbReference type="NCBI Taxonomy" id="1649169"/>
    <lineage>
        <taxon>Bacteria</taxon>
        <taxon>Pseudomonadati</taxon>
        <taxon>Bacteroidota</taxon>
        <taxon>Chitinophagia</taxon>
        <taxon>Chitinophagales</taxon>
        <taxon>Chitinophagaceae</taxon>
        <taxon>Taibaiella</taxon>
    </lineage>
</organism>
<keyword evidence="4" id="KW-1185">Reference proteome</keyword>
<dbReference type="EMBL" id="QKTW01000018">
    <property type="protein sequence ID" value="PZF72385.1"/>
    <property type="molecule type" value="Genomic_DNA"/>
</dbReference>
<dbReference type="SUPFAM" id="SSF52317">
    <property type="entry name" value="Class I glutamine amidotransferase-like"/>
    <property type="match status" value="1"/>
</dbReference>
<evidence type="ECO:0000259" key="2">
    <source>
        <dbReference type="Pfam" id="PF00117"/>
    </source>
</evidence>